<accession>A0A934HWL2</accession>
<gene>
    <name evidence="5" type="ORF">JAO82_13270</name>
</gene>
<dbReference type="RefSeq" id="WP_198686876.1">
    <property type="nucleotide sequence ID" value="NZ_JAEIJD010000015.1"/>
</dbReference>
<sequence length="169" mass="18871">MSKLEKAAAPQRNSGKALLGDKLNRRIISMLREDGRMAFSEMAQALDVSEGTIRNRVNSMKASGTLHIAALTDPKVSEYQTEAMLGLRVAANCQPKQVAERLEGIDEVVYIAWVSGRYDMLVEVLSDGEGALVKLLETHIYGKSDIVDVEVMTRLKNFKNQFLLKRNWS</sequence>
<dbReference type="EMBL" id="JAEIJD010000015">
    <property type="protein sequence ID" value="MBI6630849.1"/>
    <property type="molecule type" value="Genomic_DNA"/>
</dbReference>
<dbReference type="Gene3D" id="3.30.70.920">
    <property type="match status" value="1"/>
</dbReference>
<dbReference type="Pfam" id="PF13404">
    <property type="entry name" value="HTH_AsnC-type"/>
    <property type="match status" value="1"/>
</dbReference>
<reference evidence="5" key="1">
    <citation type="submission" date="2020-12" db="EMBL/GenBank/DDBJ databases">
        <title>Pontibaca salina gen. nov., sp. nov., isolated from marine sediment.</title>
        <authorList>
            <person name="Bo J."/>
            <person name="Wang S."/>
            <person name="Song X."/>
            <person name="Du Z."/>
        </authorList>
    </citation>
    <scope>NUCLEOTIDE SEQUENCE</scope>
    <source>
        <strain evidence="5">S1109L</strain>
    </source>
</reference>
<dbReference type="GO" id="GO:0005829">
    <property type="term" value="C:cytosol"/>
    <property type="evidence" value="ECO:0007669"/>
    <property type="project" value="TreeGrafter"/>
</dbReference>
<dbReference type="Pfam" id="PF01037">
    <property type="entry name" value="AsnC_trans_reg"/>
    <property type="match status" value="1"/>
</dbReference>
<dbReference type="InterPro" id="IPR036390">
    <property type="entry name" value="WH_DNA-bd_sf"/>
</dbReference>
<evidence type="ECO:0000313" key="5">
    <source>
        <dbReference type="EMBL" id="MBI6630849.1"/>
    </source>
</evidence>
<dbReference type="PANTHER" id="PTHR30154:SF34">
    <property type="entry name" value="TRANSCRIPTIONAL REGULATOR AZLB"/>
    <property type="match status" value="1"/>
</dbReference>
<protein>
    <submittedName>
        <fullName evidence="5">AsnC family transcriptional regulator</fullName>
    </submittedName>
</protein>
<dbReference type="InterPro" id="IPR000485">
    <property type="entry name" value="AsnC-type_HTH_dom"/>
</dbReference>
<dbReference type="PRINTS" id="PR00033">
    <property type="entry name" value="HTHASNC"/>
</dbReference>
<keyword evidence="6" id="KW-1185">Reference proteome</keyword>
<evidence type="ECO:0000256" key="3">
    <source>
        <dbReference type="ARBA" id="ARBA00023163"/>
    </source>
</evidence>
<evidence type="ECO:0000256" key="1">
    <source>
        <dbReference type="ARBA" id="ARBA00023015"/>
    </source>
</evidence>
<dbReference type="InterPro" id="IPR011008">
    <property type="entry name" value="Dimeric_a/b-barrel"/>
</dbReference>
<dbReference type="Proteomes" id="UP000613255">
    <property type="component" value="Unassembled WGS sequence"/>
</dbReference>
<dbReference type="InterPro" id="IPR036388">
    <property type="entry name" value="WH-like_DNA-bd_sf"/>
</dbReference>
<proteinExistence type="predicted"/>
<dbReference type="SMART" id="SM00344">
    <property type="entry name" value="HTH_ASNC"/>
    <property type="match status" value="1"/>
</dbReference>
<keyword evidence="3" id="KW-0804">Transcription</keyword>
<dbReference type="GO" id="GO:0043200">
    <property type="term" value="P:response to amino acid"/>
    <property type="evidence" value="ECO:0007669"/>
    <property type="project" value="TreeGrafter"/>
</dbReference>
<dbReference type="Gene3D" id="1.10.10.10">
    <property type="entry name" value="Winged helix-like DNA-binding domain superfamily/Winged helix DNA-binding domain"/>
    <property type="match status" value="1"/>
</dbReference>
<dbReference type="InterPro" id="IPR019888">
    <property type="entry name" value="Tscrpt_reg_AsnC-like"/>
</dbReference>
<dbReference type="SUPFAM" id="SSF54909">
    <property type="entry name" value="Dimeric alpha+beta barrel"/>
    <property type="match status" value="1"/>
</dbReference>
<dbReference type="SUPFAM" id="SSF46785">
    <property type="entry name" value="Winged helix' DNA-binding domain"/>
    <property type="match status" value="1"/>
</dbReference>
<comment type="caution">
    <text evidence="5">The sequence shown here is derived from an EMBL/GenBank/DDBJ whole genome shotgun (WGS) entry which is preliminary data.</text>
</comment>
<evidence type="ECO:0000256" key="2">
    <source>
        <dbReference type="ARBA" id="ARBA00023125"/>
    </source>
</evidence>
<name>A0A934HWL2_9RHOB</name>
<keyword evidence="2" id="KW-0238">DNA-binding</keyword>
<evidence type="ECO:0000259" key="4">
    <source>
        <dbReference type="PROSITE" id="PS50956"/>
    </source>
</evidence>
<evidence type="ECO:0000313" key="6">
    <source>
        <dbReference type="Proteomes" id="UP000613255"/>
    </source>
</evidence>
<dbReference type="AlphaFoldDB" id="A0A934HWL2"/>
<keyword evidence="1" id="KW-0805">Transcription regulation</keyword>
<dbReference type="GO" id="GO:0043565">
    <property type="term" value="F:sequence-specific DNA binding"/>
    <property type="evidence" value="ECO:0007669"/>
    <property type="project" value="InterPro"/>
</dbReference>
<dbReference type="InterPro" id="IPR019887">
    <property type="entry name" value="Tscrpt_reg_AsnC/Lrp_C"/>
</dbReference>
<dbReference type="PANTHER" id="PTHR30154">
    <property type="entry name" value="LEUCINE-RESPONSIVE REGULATORY PROTEIN"/>
    <property type="match status" value="1"/>
</dbReference>
<organism evidence="5 6">
    <name type="scientific">Pontibaca salina</name>
    <dbReference type="NCBI Taxonomy" id="2795731"/>
    <lineage>
        <taxon>Bacteria</taxon>
        <taxon>Pseudomonadati</taxon>
        <taxon>Pseudomonadota</taxon>
        <taxon>Alphaproteobacteria</taxon>
        <taxon>Rhodobacterales</taxon>
        <taxon>Roseobacteraceae</taxon>
        <taxon>Pontibaca</taxon>
    </lineage>
</organism>
<feature type="domain" description="HTH asnC-type" evidence="4">
    <location>
        <begin position="21"/>
        <end position="88"/>
    </location>
</feature>
<dbReference type="PROSITE" id="PS50956">
    <property type="entry name" value="HTH_ASNC_2"/>
    <property type="match status" value="1"/>
</dbReference>